<evidence type="ECO:0000256" key="1">
    <source>
        <dbReference type="ARBA" id="ARBA00006817"/>
    </source>
</evidence>
<dbReference type="EMBL" id="NKUJ01000027">
    <property type="protein sequence ID" value="RMJ17778.1"/>
    <property type="molecule type" value="Genomic_DNA"/>
</dbReference>
<dbReference type="InterPro" id="IPR023393">
    <property type="entry name" value="START-like_dom_sf"/>
</dbReference>
<organism evidence="3 4">
    <name type="scientific">Fusarium kuroshium</name>
    <dbReference type="NCBI Taxonomy" id="2010991"/>
    <lineage>
        <taxon>Eukaryota</taxon>
        <taxon>Fungi</taxon>
        <taxon>Dikarya</taxon>
        <taxon>Ascomycota</taxon>
        <taxon>Pezizomycotina</taxon>
        <taxon>Sordariomycetes</taxon>
        <taxon>Hypocreomycetidae</taxon>
        <taxon>Hypocreales</taxon>
        <taxon>Nectriaceae</taxon>
        <taxon>Fusarium</taxon>
        <taxon>Fusarium solani species complex</taxon>
    </lineage>
</organism>
<protein>
    <recommendedName>
        <fullName evidence="2">Activator of Hsp90 ATPase homologue 1/2-like C-terminal domain-containing protein</fullName>
    </recommendedName>
</protein>
<dbReference type="OrthoDB" id="5004612at2759"/>
<accession>A0A3M2SJP9</accession>
<dbReference type="AlphaFoldDB" id="A0A3M2SJP9"/>
<evidence type="ECO:0000313" key="4">
    <source>
        <dbReference type="Proteomes" id="UP000277212"/>
    </source>
</evidence>
<dbReference type="SUPFAM" id="SSF55961">
    <property type="entry name" value="Bet v1-like"/>
    <property type="match status" value="1"/>
</dbReference>
<gene>
    <name evidence="3" type="ORF">CDV36_002499</name>
</gene>
<dbReference type="Gene3D" id="3.30.530.20">
    <property type="match status" value="1"/>
</dbReference>
<feature type="domain" description="Activator of Hsp90 ATPase homologue 1/2-like C-terminal" evidence="2">
    <location>
        <begin position="40"/>
        <end position="149"/>
    </location>
</feature>
<dbReference type="Pfam" id="PF08327">
    <property type="entry name" value="AHSA1"/>
    <property type="match status" value="1"/>
</dbReference>
<evidence type="ECO:0000259" key="2">
    <source>
        <dbReference type="Pfam" id="PF08327"/>
    </source>
</evidence>
<dbReference type="InterPro" id="IPR013538">
    <property type="entry name" value="ASHA1/2-like_C"/>
</dbReference>
<sequence>MDLNQQLAAISRTVEKTTLDSGGEGRIITISQTFDIDVPSLWETCTKPDKIKQFFSPVSGDLSVNGRFQVENNASGTIEKCIPPSNFRVSWEFGDSTSWVEVRICQASEAQSRLELSHTAPVNKHWEEYGAGAGGVGWEMSFAGLAYHLKGVKVGSEWFGQDETKMYLAKCSEAWGEAAVLGGEDPEVVKQRVERTTKFYVPG</sequence>
<proteinExistence type="inferred from homology"/>
<comment type="caution">
    <text evidence="3">The sequence shown here is derived from an EMBL/GenBank/DDBJ whole genome shotgun (WGS) entry which is preliminary data.</text>
</comment>
<keyword evidence="4" id="KW-1185">Reference proteome</keyword>
<dbReference type="Proteomes" id="UP000277212">
    <property type="component" value="Unassembled WGS sequence"/>
</dbReference>
<reference evidence="3 4" key="1">
    <citation type="submission" date="2017-06" db="EMBL/GenBank/DDBJ databases">
        <title>Comparative genomic analysis of Ambrosia Fusariam Clade fungi.</title>
        <authorList>
            <person name="Stajich J.E."/>
            <person name="Carrillo J."/>
            <person name="Kijimoto T."/>
            <person name="Eskalen A."/>
            <person name="O'Donnell K."/>
            <person name="Kasson M."/>
        </authorList>
    </citation>
    <scope>NUCLEOTIDE SEQUENCE [LARGE SCALE GENOMIC DNA]</scope>
    <source>
        <strain evidence="3">UCR3666</strain>
    </source>
</reference>
<comment type="similarity">
    <text evidence="1">Belongs to the AHA1 family.</text>
</comment>
<name>A0A3M2SJP9_9HYPO</name>
<evidence type="ECO:0000313" key="3">
    <source>
        <dbReference type="EMBL" id="RMJ17778.1"/>
    </source>
</evidence>